<gene>
    <name evidence="1" type="ORF">SOASR030_18480</name>
</gene>
<organism evidence="1 2">
    <name type="scientific">Leminorella grimontii</name>
    <dbReference type="NCBI Taxonomy" id="82981"/>
    <lineage>
        <taxon>Bacteria</taxon>
        <taxon>Pseudomonadati</taxon>
        <taxon>Pseudomonadota</taxon>
        <taxon>Gammaproteobacteria</taxon>
        <taxon>Enterobacterales</taxon>
        <taxon>Budviciaceae</taxon>
        <taxon>Leminorella</taxon>
    </lineage>
</organism>
<dbReference type="AlphaFoldDB" id="A0AAV5N0U5"/>
<evidence type="ECO:0000313" key="2">
    <source>
        <dbReference type="Proteomes" id="UP001058124"/>
    </source>
</evidence>
<comment type="caution">
    <text evidence="1">The sequence shown here is derived from an EMBL/GenBank/DDBJ whole genome shotgun (WGS) entry which is preliminary data.</text>
</comment>
<protein>
    <submittedName>
        <fullName evidence="1">Uncharacterized protein</fullName>
    </submittedName>
</protein>
<dbReference type="EMBL" id="BRLH01000003">
    <property type="protein sequence ID" value="GKX55736.1"/>
    <property type="molecule type" value="Genomic_DNA"/>
</dbReference>
<keyword evidence="2" id="KW-1185">Reference proteome</keyword>
<evidence type="ECO:0000313" key="1">
    <source>
        <dbReference type="EMBL" id="GKX55736.1"/>
    </source>
</evidence>
<name>A0AAV5N0U5_9GAMM</name>
<reference evidence="1" key="1">
    <citation type="submission" date="2022-06" db="EMBL/GenBank/DDBJ databases">
        <title>Draft genome sequences of Leminorella grimontii str. JCM5902.</title>
        <authorList>
            <person name="Wakabayashi Y."/>
            <person name="Kojima K."/>
        </authorList>
    </citation>
    <scope>NUCLEOTIDE SEQUENCE</scope>
    <source>
        <strain evidence="1">JCM 5902</strain>
    </source>
</reference>
<accession>A0AAV5N0U5</accession>
<proteinExistence type="predicted"/>
<dbReference type="Proteomes" id="UP001058124">
    <property type="component" value="Unassembled WGS sequence"/>
</dbReference>
<sequence>MNGRGKAVIADDAVFPHFINQEAARQHPIRVGDQSFQQYVMELSKTANFSSLAMDEGAQGRFQFSIINAYAHYVTLIGP</sequence>